<dbReference type="PANTHER" id="PTHR42941">
    <property type="entry name" value="SLL1037 PROTEIN"/>
    <property type="match status" value="1"/>
</dbReference>
<dbReference type="Pfam" id="PF16868">
    <property type="entry name" value="NMT1_3"/>
    <property type="match status" value="1"/>
</dbReference>
<accession>A0A5C8P7W6</accession>
<gene>
    <name evidence="2" type="ORF">FHP25_37315</name>
</gene>
<dbReference type="PANTHER" id="PTHR42941:SF1">
    <property type="entry name" value="SLL1037 PROTEIN"/>
    <property type="match status" value="1"/>
</dbReference>
<feature type="signal peptide" evidence="1">
    <location>
        <begin position="1"/>
        <end position="19"/>
    </location>
</feature>
<feature type="chain" id="PRO_5022849909" evidence="1">
    <location>
        <begin position="20"/>
        <end position="384"/>
    </location>
</feature>
<dbReference type="SUPFAM" id="SSF53850">
    <property type="entry name" value="Periplasmic binding protein-like II"/>
    <property type="match status" value="1"/>
</dbReference>
<dbReference type="Gene3D" id="3.40.190.10">
    <property type="entry name" value="Periplasmic binding protein-like II"/>
    <property type="match status" value="2"/>
</dbReference>
<protein>
    <submittedName>
        <fullName evidence="2">TAXI family TRAP transporter solute-binding subunit</fullName>
    </submittedName>
</protein>
<dbReference type="NCBIfam" id="TIGR02122">
    <property type="entry name" value="TRAP_TAXI"/>
    <property type="match status" value="1"/>
</dbReference>
<dbReference type="InterPro" id="IPR011852">
    <property type="entry name" value="TRAP_TAXI"/>
</dbReference>
<dbReference type="Proteomes" id="UP000321638">
    <property type="component" value="Unassembled WGS sequence"/>
</dbReference>
<keyword evidence="1" id="KW-0732">Signal</keyword>
<dbReference type="AlphaFoldDB" id="A0A5C8P7W6"/>
<evidence type="ECO:0000313" key="3">
    <source>
        <dbReference type="Proteomes" id="UP000321638"/>
    </source>
</evidence>
<keyword evidence="3" id="KW-1185">Reference proteome</keyword>
<organism evidence="2 3">
    <name type="scientific">Vineibacter terrae</name>
    <dbReference type="NCBI Taxonomy" id="2586908"/>
    <lineage>
        <taxon>Bacteria</taxon>
        <taxon>Pseudomonadati</taxon>
        <taxon>Pseudomonadota</taxon>
        <taxon>Alphaproteobacteria</taxon>
        <taxon>Hyphomicrobiales</taxon>
        <taxon>Vineibacter</taxon>
    </lineage>
</organism>
<comment type="caution">
    <text evidence="2">The sequence shown here is derived from an EMBL/GenBank/DDBJ whole genome shotgun (WGS) entry which is preliminary data.</text>
</comment>
<proteinExistence type="predicted"/>
<dbReference type="RefSeq" id="WP_147852102.1">
    <property type="nucleotide sequence ID" value="NZ_VDUZ01000071.1"/>
</dbReference>
<name>A0A5C8P7W6_9HYPH</name>
<evidence type="ECO:0000256" key="1">
    <source>
        <dbReference type="SAM" id="SignalP"/>
    </source>
</evidence>
<dbReference type="OrthoDB" id="9776669at2"/>
<dbReference type="EMBL" id="VDUZ01000071">
    <property type="protein sequence ID" value="TXL69818.1"/>
    <property type="molecule type" value="Genomic_DNA"/>
</dbReference>
<sequence>MTVRVAAATAAFVCIVATAMPCVGQGKLPSEMAWTAYDTGSSGFNIAVAIGQQLKQKYGSDLRLLPSGNDTGRLAPVRAGRAVISQMGIGTYFAQEGVFEFGQKAWGPQPARLLMTATSCNGLGLAVARDTGVKTVADLKGKRLGIVVGSPALTQGALALLGFAGLGATDVKTVEFSSNNAMWKGMVNNEADIALSSTISGQSKEMDTSPRGVIWPSMPSTDTAGWARVKKKAPYFVAVQATCGSGGLTPDKPVEMAGYAYPIFMTYADRSEEQVYVITKAMIDSYADYKAGAPGADGMALDKQNFTWVVPYHPGAIKAFREKGAWSDAAQKHNDALIARQQVIAAAWKAFGANAPSDEKDFAAGWLKARAAALTKSGMDVIFE</sequence>
<reference evidence="2 3" key="1">
    <citation type="submission" date="2019-06" db="EMBL/GenBank/DDBJ databases">
        <title>New taxonomy in bacterial strain CC-CFT640, isolated from vineyard.</title>
        <authorList>
            <person name="Lin S.-Y."/>
            <person name="Tsai C.-F."/>
            <person name="Young C.-C."/>
        </authorList>
    </citation>
    <scope>NUCLEOTIDE SEQUENCE [LARGE SCALE GENOMIC DNA]</scope>
    <source>
        <strain evidence="2 3">CC-CFT640</strain>
    </source>
</reference>
<evidence type="ECO:0000313" key="2">
    <source>
        <dbReference type="EMBL" id="TXL69818.1"/>
    </source>
</evidence>